<sequence>MEFLCACLELIQDFLGCGGGLGCCYI</sequence>
<protein>
    <submittedName>
        <fullName evidence="1">Uncharacterized protein</fullName>
    </submittedName>
</protein>
<accession>A0A0E9TB26</accession>
<dbReference type="AlphaFoldDB" id="A0A0E9TB26"/>
<reference evidence="1" key="2">
    <citation type="journal article" date="2015" name="Fish Shellfish Immunol.">
        <title>Early steps in the European eel (Anguilla anguilla)-Vibrio vulnificus interaction in the gills: Role of the RtxA13 toxin.</title>
        <authorList>
            <person name="Callol A."/>
            <person name="Pajuelo D."/>
            <person name="Ebbesson L."/>
            <person name="Teles M."/>
            <person name="MacKenzie S."/>
            <person name="Amaro C."/>
        </authorList>
    </citation>
    <scope>NUCLEOTIDE SEQUENCE</scope>
</reference>
<reference evidence="1" key="1">
    <citation type="submission" date="2014-11" db="EMBL/GenBank/DDBJ databases">
        <authorList>
            <person name="Amaro Gonzalez C."/>
        </authorList>
    </citation>
    <scope>NUCLEOTIDE SEQUENCE</scope>
</reference>
<proteinExistence type="predicted"/>
<organism evidence="1">
    <name type="scientific">Anguilla anguilla</name>
    <name type="common">European freshwater eel</name>
    <name type="synonym">Muraena anguilla</name>
    <dbReference type="NCBI Taxonomy" id="7936"/>
    <lineage>
        <taxon>Eukaryota</taxon>
        <taxon>Metazoa</taxon>
        <taxon>Chordata</taxon>
        <taxon>Craniata</taxon>
        <taxon>Vertebrata</taxon>
        <taxon>Euteleostomi</taxon>
        <taxon>Actinopterygii</taxon>
        <taxon>Neopterygii</taxon>
        <taxon>Teleostei</taxon>
        <taxon>Anguilliformes</taxon>
        <taxon>Anguillidae</taxon>
        <taxon>Anguilla</taxon>
    </lineage>
</organism>
<name>A0A0E9TB26_ANGAN</name>
<evidence type="ECO:0000313" key="1">
    <source>
        <dbReference type="EMBL" id="JAH49913.1"/>
    </source>
</evidence>
<dbReference type="EMBL" id="GBXM01058664">
    <property type="protein sequence ID" value="JAH49913.1"/>
    <property type="molecule type" value="Transcribed_RNA"/>
</dbReference>